<dbReference type="EMBL" id="CAJOBF010003006">
    <property type="protein sequence ID" value="CAF4068741.1"/>
    <property type="molecule type" value="Genomic_DNA"/>
</dbReference>
<evidence type="ECO:0000313" key="3">
    <source>
        <dbReference type="EMBL" id="CAF3872101.1"/>
    </source>
</evidence>
<name>A0A819M5S4_9BILA</name>
<protein>
    <submittedName>
        <fullName evidence="4">Uncharacterized protein</fullName>
    </submittedName>
</protein>
<evidence type="ECO:0000313" key="1">
    <source>
        <dbReference type="EMBL" id="CAF3795746.1"/>
    </source>
</evidence>
<dbReference type="EMBL" id="CAJOBI010000623">
    <property type="protein sequence ID" value="CAF3835418.1"/>
    <property type="molecule type" value="Genomic_DNA"/>
</dbReference>
<evidence type="ECO:0000313" key="5">
    <source>
        <dbReference type="EMBL" id="CAF4068741.1"/>
    </source>
</evidence>
<organism evidence="4 6">
    <name type="scientific">Rotaria magnacalcarata</name>
    <dbReference type="NCBI Taxonomy" id="392030"/>
    <lineage>
        <taxon>Eukaryota</taxon>
        <taxon>Metazoa</taxon>
        <taxon>Spiralia</taxon>
        <taxon>Gnathifera</taxon>
        <taxon>Rotifera</taxon>
        <taxon>Eurotatoria</taxon>
        <taxon>Bdelloidea</taxon>
        <taxon>Philodinida</taxon>
        <taxon>Philodinidae</taxon>
        <taxon>Rotaria</taxon>
    </lineage>
</organism>
<sequence length="441" mass="50730">MLNETNPDSNEQTCPLVNYLNVSNNEFTRSKLFSFSVVNEISEDVVDQENFQQFNENMKDTLPGLTKNEADDAVTEIWNQLVESKKIVYEKELNERTFIHTPSGKLFRWSQGINNGNWPVTGRSLWIIMNNYEKSINDEDIKLKDDGSIWVVPRCSTDWQQEYIDLMLDRLIEHLAIVNDVNTNRVFLIGISPTGGDGVFQLAPRMADRLAAASVINRHPNSASPLNLRNLPFAISMIGQNSNDKNKSAARVWAQSLEQHRRENFNDGYHYRIKIGKLEKQRHDTILWMNNHSRNPWPTRIVWRHRGYLSEKRFYWLALPIAEQVKNGETIVAEVRNRKNIYLEQIPEEIKALAIRLSDKLVNLDQTVTVSINRETTTTKIFHGIVPRTRTAIEQSLEERTDRMSVATALLHVIWSSNGSIVSCHSPANTELACPVCCLRM</sequence>
<dbReference type="Proteomes" id="UP000663866">
    <property type="component" value="Unassembled WGS sequence"/>
</dbReference>
<reference evidence="4" key="1">
    <citation type="submission" date="2021-02" db="EMBL/GenBank/DDBJ databases">
        <authorList>
            <person name="Nowell W R."/>
        </authorList>
    </citation>
    <scope>NUCLEOTIDE SEQUENCE</scope>
</reference>
<accession>A0A819M5S4</accession>
<dbReference type="AlphaFoldDB" id="A0A819M5S4"/>
<gene>
    <name evidence="1" type="ORF">BYL167_LOCUS2708</name>
    <name evidence="3" type="ORF">GIL414_LOCUS5083</name>
    <name evidence="4" type="ORF">OVN521_LOCUS13561</name>
    <name evidence="2" type="ORF">SMN809_LOCUS3120</name>
    <name evidence="5" type="ORF">UXM345_LOCUS20300</name>
</gene>
<dbReference type="Gene3D" id="3.40.50.1820">
    <property type="entry name" value="alpha/beta hydrolase"/>
    <property type="match status" value="1"/>
</dbReference>
<dbReference type="Proteomes" id="UP000681720">
    <property type="component" value="Unassembled WGS sequence"/>
</dbReference>
<dbReference type="EMBL" id="CAJOBG010001984">
    <property type="protein sequence ID" value="CAF3974368.1"/>
    <property type="molecule type" value="Genomic_DNA"/>
</dbReference>
<evidence type="ECO:0000313" key="6">
    <source>
        <dbReference type="Proteomes" id="UP000663866"/>
    </source>
</evidence>
<keyword evidence="6" id="KW-1185">Reference proteome</keyword>
<evidence type="ECO:0000313" key="2">
    <source>
        <dbReference type="EMBL" id="CAF3835418.1"/>
    </source>
</evidence>
<comment type="caution">
    <text evidence="4">The sequence shown here is derived from an EMBL/GenBank/DDBJ whole genome shotgun (WGS) entry which is preliminary data.</text>
</comment>
<dbReference type="Proteomes" id="UP000676336">
    <property type="component" value="Unassembled WGS sequence"/>
</dbReference>
<dbReference type="EMBL" id="CAJOBJ010001299">
    <property type="protein sequence ID" value="CAF3872101.1"/>
    <property type="molecule type" value="Genomic_DNA"/>
</dbReference>
<dbReference type="EMBL" id="CAJOBH010000482">
    <property type="protein sequence ID" value="CAF3795746.1"/>
    <property type="molecule type" value="Genomic_DNA"/>
</dbReference>
<evidence type="ECO:0000313" key="4">
    <source>
        <dbReference type="EMBL" id="CAF3974368.1"/>
    </source>
</evidence>
<dbReference type="InterPro" id="IPR029058">
    <property type="entry name" value="AB_hydrolase_fold"/>
</dbReference>
<proteinExistence type="predicted"/>
<dbReference type="Proteomes" id="UP000681967">
    <property type="component" value="Unassembled WGS sequence"/>
</dbReference>
<dbReference type="Proteomes" id="UP000663842">
    <property type="component" value="Unassembled WGS sequence"/>
</dbReference>